<dbReference type="PIRSF" id="PIRSF000857">
    <property type="entry name" value="PAPS_reductase"/>
    <property type="match status" value="1"/>
</dbReference>
<dbReference type="InterPro" id="IPR050128">
    <property type="entry name" value="Sulfate_adenylyltrnsfr_sub2"/>
</dbReference>
<dbReference type="RefSeq" id="WP_072867512.1">
    <property type="nucleotide sequence ID" value="NZ_FQZM01000009.1"/>
</dbReference>
<dbReference type="InterPro" id="IPR014729">
    <property type="entry name" value="Rossmann-like_a/b/a_fold"/>
</dbReference>
<protein>
    <submittedName>
        <fullName evidence="4">Phosphoadenosine phosphosulfate reductase</fullName>
    </submittedName>
</protein>
<dbReference type="GO" id="GO:0004604">
    <property type="term" value="F:phosphoadenylyl-sulfate reductase (thioredoxin) activity"/>
    <property type="evidence" value="ECO:0007669"/>
    <property type="project" value="InterPro"/>
</dbReference>
<dbReference type="OrthoDB" id="9774475at2"/>
<evidence type="ECO:0000313" key="4">
    <source>
        <dbReference type="EMBL" id="SHI68773.1"/>
    </source>
</evidence>
<proteinExistence type="inferred from homology"/>
<dbReference type="STRING" id="1121432.SAMN02745219_00840"/>
<reference evidence="5" key="1">
    <citation type="submission" date="2016-11" db="EMBL/GenBank/DDBJ databases">
        <authorList>
            <person name="Varghese N."/>
            <person name="Submissions S."/>
        </authorList>
    </citation>
    <scope>NUCLEOTIDE SEQUENCE [LARGE SCALE GENOMIC DNA]</scope>
    <source>
        <strain evidence="5">DSM 16057</strain>
    </source>
</reference>
<dbReference type="InterPro" id="IPR002500">
    <property type="entry name" value="PAPS_reduct_dom"/>
</dbReference>
<feature type="domain" description="Phosphoadenosine phosphosulphate reductase" evidence="3">
    <location>
        <begin position="24"/>
        <end position="189"/>
    </location>
</feature>
<organism evidence="4 5">
    <name type="scientific">Desulfofundulus thermosubterraneus DSM 16057</name>
    <dbReference type="NCBI Taxonomy" id="1121432"/>
    <lineage>
        <taxon>Bacteria</taxon>
        <taxon>Bacillati</taxon>
        <taxon>Bacillota</taxon>
        <taxon>Clostridia</taxon>
        <taxon>Eubacteriales</taxon>
        <taxon>Peptococcaceae</taxon>
        <taxon>Desulfofundulus</taxon>
    </lineage>
</organism>
<evidence type="ECO:0000256" key="1">
    <source>
        <dbReference type="ARBA" id="ARBA00009732"/>
    </source>
</evidence>
<evidence type="ECO:0000259" key="3">
    <source>
        <dbReference type="Pfam" id="PF01507"/>
    </source>
</evidence>
<dbReference type="InterPro" id="IPR004511">
    <property type="entry name" value="PAPS/APS_Rdtase"/>
</dbReference>
<dbReference type="Proteomes" id="UP000184529">
    <property type="component" value="Unassembled WGS sequence"/>
</dbReference>
<dbReference type="GO" id="GO:0019379">
    <property type="term" value="P:sulfate assimilation, phosphoadenylyl sulfate reduction by phosphoadenylyl-sulfate reductase (thioredoxin)"/>
    <property type="evidence" value="ECO:0007669"/>
    <property type="project" value="InterPro"/>
</dbReference>
<sequence length="217" mass="24687">MLTEKIERSKEIIAAALEQAKGAMVTFSGGKDSLVLLHLIRTVQGGKIAIPVLNIDTGVKFPEIYRFIDKMQRLWGFNLVRENNIGVIPPEEIGRDQVQCCYQLKTVPLKRALGKYRVSHLFTAIRRDEHPARAGEDYISLRENHIRVQPLLHFTREDIWAYIRLHHLPYCSLYDRGYVSLGCRPCTSPAGPGEAERSGRAAAKERAMPDLRQLGYF</sequence>
<name>A0A1M6D6I3_9FIRM</name>
<accession>A0A1M6D6I3</accession>
<dbReference type="PANTHER" id="PTHR43196">
    <property type="entry name" value="SULFATE ADENYLYLTRANSFERASE SUBUNIT 2"/>
    <property type="match status" value="1"/>
</dbReference>
<dbReference type="EMBL" id="FQZM01000009">
    <property type="protein sequence ID" value="SHI68773.1"/>
    <property type="molecule type" value="Genomic_DNA"/>
</dbReference>
<dbReference type="PANTHER" id="PTHR43196:SF1">
    <property type="entry name" value="SULFATE ADENYLYLTRANSFERASE SUBUNIT 2"/>
    <property type="match status" value="1"/>
</dbReference>
<dbReference type="Gene3D" id="3.40.50.620">
    <property type="entry name" value="HUPs"/>
    <property type="match status" value="1"/>
</dbReference>
<evidence type="ECO:0000256" key="2">
    <source>
        <dbReference type="ARBA" id="ARBA00023002"/>
    </source>
</evidence>
<gene>
    <name evidence="4" type="ORF">SAMN02745219_00840</name>
</gene>
<evidence type="ECO:0000313" key="5">
    <source>
        <dbReference type="Proteomes" id="UP000184529"/>
    </source>
</evidence>
<comment type="similarity">
    <text evidence="1">Belongs to the PAPS reductase family. CysH subfamily.</text>
</comment>
<dbReference type="SUPFAM" id="SSF52402">
    <property type="entry name" value="Adenine nucleotide alpha hydrolases-like"/>
    <property type="match status" value="1"/>
</dbReference>
<keyword evidence="5" id="KW-1185">Reference proteome</keyword>
<dbReference type="AlphaFoldDB" id="A0A1M6D6I3"/>
<keyword evidence="2" id="KW-0560">Oxidoreductase</keyword>
<dbReference type="Pfam" id="PF01507">
    <property type="entry name" value="PAPS_reduct"/>
    <property type="match status" value="1"/>
</dbReference>